<dbReference type="Proteomes" id="UP000298327">
    <property type="component" value="Unassembled WGS sequence"/>
</dbReference>
<dbReference type="SUPFAM" id="SSF52047">
    <property type="entry name" value="RNI-like"/>
    <property type="match status" value="1"/>
</dbReference>
<dbReference type="OrthoDB" id="3145245at2759"/>
<sequence>MSSAPSESGDSSLAAWMAFYDSRVSSLNGISPRTSSSSVVEISRAKLDQELQNLRTITSFLGTRRNAFASINRLHPEILAHVFAYLAIAEPPSGLYRARRKRGPYNAESHEVRRQQRSLGWMAVTYVCRSWREVALAHPSLWGIDICSIPSWTAERLRRSKQAQIEIIWPRITRGNMETDDIFLALTQLHRTRKLELGSSTSIRGNVAKELFSCLSAGAPVLESFFCALQSGQPLAQGLALPSTFLVGNDSKLRSVDLMNVPLPLDLFFPSSVVELRLRAASDVIPGCTRGHILALLDRLPRLQTLELHNTIRYLPSKSTESNLLVSLPLLQSLRVTAGASACIWLVQHLSLRSLTDLRVYVLQENFSPKAICTALRPAFVAFSRAHHLDPLQSLCIRNSPQRSDIEGWSTLDCPDIERRYVSPGEETSVFQFILTESFDMDADTRTVILEETFDGLDIRGVKKLRLWSDGGYEETWLGRPTILESLSAVEDVCICDTGMGSTLPLVRGPMPFVDYLARSVLVSRSPYNPPTGTVFFPSLRRIQLVGVCNEESFHALLFALERRRHQTGVQAIKEVEFEMCRLGLPLIKQFGEVVEKVIHDLHPEAEVEWD</sequence>
<name>A0A4Y9ZAA0_9AGAM</name>
<evidence type="ECO:0000313" key="1">
    <source>
        <dbReference type="EMBL" id="TFY71384.1"/>
    </source>
</evidence>
<evidence type="ECO:0000313" key="2">
    <source>
        <dbReference type="Proteomes" id="UP000298327"/>
    </source>
</evidence>
<organism evidence="1 2">
    <name type="scientific">Dentipellis fragilis</name>
    <dbReference type="NCBI Taxonomy" id="205917"/>
    <lineage>
        <taxon>Eukaryota</taxon>
        <taxon>Fungi</taxon>
        <taxon>Dikarya</taxon>
        <taxon>Basidiomycota</taxon>
        <taxon>Agaricomycotina</taxon>
        <taxon>Agaricomycetes</taxon>
        <taxon>Russulales</taxon>
        <taxon>Hericiaceae</taxon>
        <taxon>Dentipellis</taxon>
    </lineage>
</organism>
<gene>
    <name evidence="1" type="ORF">EVG20_g1628</name>
</gene>
<accession>A0A4Y9ZAA0</accession>
<dbReference type="Gene3D" id="1.20.1280.50">
    <property type="match status" value="1"/>
</dbReference>
<comment type="caution">
    <text evidence="1">The sequence shown here is derived from an EMBL/GenBank/DDBJ whole genome shotgun (WGS) entry which is preliminary data.</text>
</comment>
<keyword evidence="2" id="KW-1185">Reference proteome</keyword>
<dbReference type="EMBL" id="SEOQ01000054">
    <property type="protein sequence ID" value="TFY71384.1"/>
    <property type="molecule type" value="Genomic_DNA"/>
</dbReference>
<protein>
    <submittedName>
        <fullName evidence="1">Uncharacterized protein</fullName>
    </submittedName>
</protein>
<proteinExistence type="predicted"/>
<reference evidence="1 2" key="1">
    <citation type="submission" date="2019-02" db="EMBL/GenBank/DDBJ databases">
        <title>Genome sequencing of the rare red list fungi Dentipellis fragilis.</title>
        <authorList>
            <person name="Buettner E."/>
            <person name="Kellner H."/>
        </authorList>
    </citation>
    <scope>NUCLEOTIDE SEQUENCE [LARGE SCALE GENOMIC DNA]</scope>
    <source>
        <strain evidence="1 2">DSM 105465</strain>
    </source>
</reference>
<dbReference type="AlphaFoldDB" id="A0A4Y9ZAA0"/>